<dbReference type="AlphaFoldDB" id="A0A1H7L114"/>
<dbReference type="EMBL" id="FOBI01000004">
    <property type="protein sequence ID" value="SEK92729.1"/>
    <property type="molecule type" value="Genomic_DNA"/>
</dbReference>
<keyword evidence="2" id="KW-1185">Reference proteome</keyword>
<dbReference type="Proteomes" id="UP000199297">
    <property type="component" value="Unassembled WGS sequence"/>
</dbReference>
<protein>
    <submittedName>
        <fullName evidence="1">Uncharacterized protein</fullName>
    </submittedName>
</protein>
<evidence type="ECO:0000313" key="2">
    <source>
        <dbReference type="Proteomes" id="UP000199297"/>
    </source>
</evidence>
<reference evidence="2" key="1">
    <citation type="submission" date="2016-10" db="EMBL/GenBank/DDBJ databases">
        <authorList>
            <person name="Varghese N."/>
            <person name="Submissions S."/>
        </authorList>
    </citation>
    <scope>NUCLEOTIDE SEQUENCE [LARGE SCALE GENOMIC DNA]</scope>
    <source>
        <strain evidence="2">CGMCC 1.9127</strain>
    </source>
</reference>
<proteinExistence type="predicted"/>
<gene>
    <name evidence="1" type="ORF">SAMN05216262_10413</name>
</gene>
<evidence type="ECO:0000313" key="1">
    <source>
        <dbReference type="EMBL" id="SEK92729.1"/>
    </source>
</evidence>
<name>A0A1H7L114_9GAMM</name>
<dbReference type="STRING" id="641665.GCA_002104455_02994"/>
<dbReference type="RefSeq" id="WP_085284508.1">
    <property type="nucleotide sequence ID" value="NZ_FOBI01000004.1"/>
</dbReference>
<accession>A0A1H7L114</accession>
<organism evidence="1 2">
    <name type="scientific">Colwellia chukchiensis</name>
    <dbReference type="NCBI Taxonomy" id="641665"/>
    <lineage>
        <taxon>Bacteria</taxon>
        <taxon>Pseudomonadati</taxon>
        <taxon>Pseudomonadota</taxon>
        <taxon>Gammaproteobacteria</taxon>
        <taxon>Alteromonadales</taxon>
        <taxon>Colwelliaceae</taxon>
        <taxon>Colwellia</taxon>
    </lineage>
</organism>
<sequence>MKNLNALPRIRNNTSRFMVLFVPSIAFGIAKQSELAGYWSVVLVERRDEYMQTLEAAGVNQDIVPFTKYLASLL</sequence>
<dbReference type="OrthoDB" id="9807853at2"/>